<evidence type="ECO:0000256" key="4">
    <source>
        <dbReference type="ARBA" id="ARBA00022989"/>
    </source>
</evidence>
<evidence type="ECO:0000256" key="5">
    <source>
        <dbReference type="ARBA" id="ARBA00023136"/>
    </source>
</evidence>
<dbReference type="SUPFAM" id="SSF56784">
    <property type="entry name" value="HAD-like"/>
    <property type="match status" value="1"/>
</dbReference>
<keyword evidence="3" id="KW-1278">Translocase</keyword>
<comment type="caution">
    <text evidence="8">The sequence shown here is derived from an EMBL/GenBank/DDBJ whole genome shotgun (WGS) entry which is preliminary data.</text>
</comment>
<dbReference type="SFLD" id="SFLDG00002">
    <property type="entry name" value="C1.7:_P-type_atpase_like"/>
    <property type="match status" value="1"/>
</dbReference>
<dbReference type="PANTHER" id="PTHR42861">
    <property type="entry name" value="CALCIUM-TRANSPORTING ATPASE"/>
    <property type="match status" value="1"/>
</dbReference>
<keyword evidence="5 6" id="KW-0472">Membrane</keyword>
<feature type="transmembrane region" description="Helical" evidence="6">
    <location>
        <begin position="104"/>
        <end position="124"/>
    </location>
</feature>
<dbReference type="NCBIfam" id="TIGR01494">
    <property type="entry name" value="ATPase_P-type"/>
    <property type="match status" value="2"/>
</dbReference>
<keyword evidence="9" id="KW-1185">Reference proteome</keyword>
<proteinExistence type="predicted"/>
<feature type="transmembrane region" description="Helical" evidence="6">
    <location>
        <begin position="277"/>
        <end position="295"/>
    </location>
</feature>
<dbReference type="SFLD" id="SFLDS00003">
    <property type="entry name" value="Haloacid_Dehalogenase"/>
    <property type="match status" value="1"/>
</dbReference>
<feature type="transmembrane region" description="Helical" evidence="6">
    <location>
        <begin position="851"/>
        <end position="874"/>
    </location>
</feature>
<protein>
    <submittedName>
        <fullName evidence="8">HAD-IC family P-type ATPase</fullName>
    </submittedName>
</protein>
<evidence type="ECO:0000256" key="1">
    <source>
        <dbReference type="ARBA" id="ARBA00004651"/>
    </source>
</evidence>
<feature type="transmembrane region" description="Helical" evidence="6">
    <location>
        <begin position="820"/>
        <end position="839"/>
    </location>
</feature>
<feature type="transmembrane region" description="Helical" evidence="6">
    <location>
        <begin position="787"/>
        <end position="808"/>
    </location>
</feature>
<dbReference type="SUPFAM" id="SSF81665">
    <property type="entry name" value="Calcium ATPase, transmembrane domain M"/>
    <property type="match status" value="1"/>
</dbReference>
<dbReference type="Gene3D" id="2.70.150.10">
    <property type="entry name" value="Calcium-transporting ATPase, cytoplasmic transduction domain A"/>
    <property type="match status" value="1"/>
</dbReference>
<organism evidence="8 9">
    <name type="scientific">Arthrobacter silviterrae</name>
    <dbReference type="NCBI Taxonomy" id="2026658"/>
    <lineage>
        <taxon>Bacteria</taxon>
        <taxon>Bacillati</taxon>
        <taxon>Actinomycetota</taxon>
        <taxon>Actinomycetes</taxon>
        <taxon>Micrococcales</taxon>
        <taxon>Micrococcaceae</taxon>
        <taxon>Arthrobacter</taxon>
    </lineage>
</organism>
<dbReference type="Gene3D" id="3.40.1110.10">
    <property type="entry name" value="Calcium-transporting ATPase, cytoplasmic domain N"/>
    <property type="match status" value="1"/>
</dbReference>
<dbReference type="InterPro" id="IPR036412">
    <property type="entry name" value="HAD-like_sf"/>
</dbReference>
<dbReference type="PROSITE" id="PS00154">
    <property type="entry name" value="ATPASE_E1_E2"/>
    <property type="match status" value="1"/>
</dbReference>
<feature type="transmembrane region" description="Helical" evidence="6">
    <location>
        <begin position="315"/>
        <end position="342"/>
    </location>
</feature>
<evidence type="ECO:0000256" key="3">
    <source>
        <dbReference type="ARBA" id="ARBA00022967"/>
    </source>
</evidence>
<reference evidence="8 9" key="1">
    <citation type="submission" date="2020-02" db="EMBL/GenBank/DDBJ databases">
        <title>Genome sequence of the type strain DSM 27180 of Arthrobacter silviterrae.</title>
        <authorList>
            <person name="Gao J."/>
            <person name="Sun J."/>
        </authorList>
    </citation>
    <scope>NUCLEOTIDE SEQUENCE [LARGE SCALE GENOMIC DNA]</scope>
    <source>
        <strain evidence="8 9">DSM 27180</strain>
    </source>
</reference>
<comment type="subcellular location">
    <subcellularLocation>
        <location evidence="1">Cell membrane</location>
        <topology evidence="1">Multi-pass membrane protein</topology>
    </subcellularLocation>
</comment>
<feature type="transmembrane region" description="Helical" evidence="6">
    <location>
        <begin position="721"/>
        <end position="741"/>
    </location>
</feature>
<dbReference type="SFLD" id="SFLDF00027">
    <property type="entry name" value="p-type_atpase"/>
    <property type="match status" value="1"/>
</dbReference>
<dbReference type="Gene3D" id="3.40.50.1000">
    <property type="entry name" value="HAD superfamily/HAD-like"/>
    <property type="match status" value="1"/>
</dbReference>
<dbReference type="Proteomes" id="UP000479226">
    <property type="component" value="Unassembled WGS sequence"/>
</dbReference>
<evidence type="ECO:0000313" key="8">
    <source>
        <dbReference type="EMBL" id="NGN84620.1"/>
    </source>
</evidence>
<dbReference type="PRINTS" id="PR00120">
    <property type="entry name" value="HATPASE"/>
</dbReference>
<dbReference type="InterPro" id="IPR008250">
    <property type="entry name" value="ATPase_P-typ_transduc_dom_A_sf"/>
</dbReference>
<dbReference type="SUPFAM" id="SSF81653">
    <property type="entry name" value="Calcium ATPase, transduction domain A"/>
    <property type="match status" value="1"/>
</dbReference>
<evidence type="ECO:0000313" key="9">
    <source>
        <dbReference type="Proteomes" id="UP000479226"/>
    </source>
</evidence>
<evidence type="ECO:0000259" key="7">
    <source>
        <dbReference type="Pfam" id="PF00122"/>
    </source>
</evidence>
<dbReference type="InterPro" id="IPR023298">
    <property type="entry name" value="ATPase_P-typ_TM_dom_sf"/>
</dbReference>
<feature type="transmembrane region" description="Helical" evidence="6">
    <location>
        <begin position="130"/>
        <end position="148"/>
    </location>
</feature>
<dbReference type="PRINTS" id="PR00119">
    <property type="entry name" value="CATATPASE"/>
</dbReference>
<accession>A0ABX0DIY4</accession>
<dbReference type="InterPro" id="IPR023214">
    <property type="entry name" value="HAD_sf"/>
</dbReference>
<dbReference type="InterPro" id="IPR018303">
    <property type="entry name" value="ATPase_P-typ_P_site"/>
</dbReference>
<dbReference type="Pfam" id="PF00702">
    <property type="entry name" value="Hydrolase"/>
    <property type="match status" value="1"/>
</dbReference>
<feature type="transmembrane region" description="Helical" evidence="6">
    <location>
        <begin position="753"/>
        <end position="775"/>
    </location>
</feature>
<evidence type="ECO:0000256" key="6">
    <source>
        <dbReference type="SAM" id="Phobius"/>
    </source>
</evidence>
<feature type="transmembrane region" description="Helical" evidence="6">
    <location>
        <begin position="697"/>
        <end position="715"/>
    </location>
</feature>
<sequence length="884" mass="92507">MWKQWRCWCRPVPAGSFLAGRGPRTGPARDLTRSKPQSTILAERRDEHRRAALALARDRLLPVDAGELARTGLTAAQVQERVAAELTNAVPHESSRSMWAIVRANVFTLFNAVLGSALVLVLLVGDPRDALFGFIVLANAAIGVVQEYRAKRTLDRLAVLHAPRALVLRDGAEQQIAVAGVLHDDVLLLRTGDQIPADAVVLSAESLEVDESLLTGESDPVTKAPGDTALSGSSVVAGHGAARVHRVGPDSYASALTAEARRFSLVNSEIRNAINRIILYITWALVPIIVLVVNGQMSAHGGWAESIASGKWRVAVVSAVASIVAMIPEGLVLLTSISFGLAAMSLARRQVLVQELPAVEGLARVDMVCLDKTGTLTEGRMELAAATVLQAVPGWEAALAWSAAHPNANATAAALADRFTVPPVQPPLDVVPFSSARKYSAVTFGPVAAGTWVLGAPEVVLAGSGNSGVAGAGLAGAGVAAALASAHEAAGRGLRAVVLAHRPASGVETAAPATAGNPGEFSLAGLEPVALLAFREKVRPDAAATLAYFREQGVSLKIISGDNPRTVAAVARDVGFDFEGDGYDARNLPEGLGELADELAGVSVLGRVTPEQKKSIVLALQQRGHVVAMTGDGVNDALALKHADIGIAMGSGSAATKAVSRLVLLDGQFSHLPSVVAEGRRVIANVERVANLFLSKTAYAIIISIAIGVLLWRYPFLPRQLSIVSSMTIGIPAFFLALLPNARRYQPGFLRRALMFSIPAGTIVAACIMAVYSFARAFPDPRLSADAAITTAQTATTMTVLLVALWVLGALARPLDFWRALLVAAMAGGLVLVMAVPFARTFFALDIPSGALLAVTIGVTAAGCLAVELLYRFLLARGAVSKRE</sequence>
<dbReference type="InterPro" id="IPR059000">
    <property type="entry name" value="ATPase_P-type_domA"/>
</dbReference>
<dbReference type="InterPro" id="IPR001757">
    <property type="entry name" value="P_typ_ATPase"/>
</dbReference>
<evidence type="ECO:0000256" key="2">
    <source>
        <dbReference type="ARBA" id="ARBA00022692"/>
    </source>
</evidence>
<keyword evidence="4 6" id="KW-1133">Transmembrane helix</keyword>
<name>A0ABX0DIY4_9MICC</name>
<dbReference type="InterPro" id="IPR044492">
    <property type="entry name" value="P_typ_ATPase_HD_dom"/>
</dbReference>
<feature type="domain" description="P-type ATPase A" evidence="7">
    <location>
        <begin position="160"/>
        <end position="258"/>
    </location>
</feature>
<gene>
    <name evidence="8" type="ORF">G6N77_14300</name>
</gene>
<dbReference type="InterPro" id="IPR023299">
    <property type="entry name" value="ATPase_P-typ_cyto_dom_N"/>
</dbReference>
<keyword evidence="2 6" id="KW-0812">Transmembrane</keyword>
<dbReference type="Gene3D" id="1.20.1110.10">
    <property type="entry name" value="Calcium-transporting ATPase, transmembrane domain"/>
    <property type="match status" value="1"/>
</dbReference>
<dbReference type="Pfam" id="PF00122">
    <property type="entry name" value="E1-E2_ATPase"/>
    <property type="match status" value="1"/>
</dbReference>
<dbReference type="EMBL" id="JAAKZI010000027">
    <property type="protein sequence ID" value="NGN84620.1"/>
    <property type="molecule type" value="Genomic_DNA"/>
</dbReference>